<dbReference type="Pfam" id="PF02113">
    <property type="entry name" value="Peptidase_S13"/>
    <property type="match status" value="1"/>
</dbReference>
<comment type="similarity">
    <text evidence="1">Belongs to the peptidase S13 family.</text>
</comment>
<organism evidence="4 5">
    <name type="scientific">Oxalobacter vibrioformis</name>
    <dbReference type="NCBI Taxonomy" id="933080"/>
    <lineage>
        <taxon>Bacteria</taxon>
        <taxon>Pseudomonadati</taxon>
        <taxon>Pseudomonadota</taxon>
        <taxon>Betaproteobacteria</taxon>
        <taxon>Burkholderiales</taxon>
        <taxon>Oxalobacteraceae</taxon>
        <taxon>Oxalobacter</taxon>
    </lineage>
</organism>
<dbReference type="GO" id="GO:0009002">
    <property type="term" value="F:serine-type D-Ala-D-Ala carboxypeptidase activity"/>
    <property type="evidence" value="ECO:0007669"/>
    <property type="project" value="UniProtKB-EC"/>
</dbReference>
<gene>
    <name evidence="4" type="primary">dacB</name>
    <name evidence="4" type="ORF">NB640_07755</name>
</gene>
<proteinExistence type="inferred from homology"/>
<dbReference type="Gene3D" id="3.50.80.20">
    <property type="entry name" value="D-Ala-D-Ala carboxypeptidase C, peptidase S13"/>
    <property type="match status" value="1"/>
</dbReference>
<keyword evidence="4" id="KW-0645">Protease</keyword>
<evidence type="ECO:0000256" key="1">
    <source>
        <dbReference type="ARBA" id="ARBA00006096"/>
    </source>
</evidence>
<evidence type="ECO:0000256" key="3">
    <source>
        <dbReference type="SAM" id="SignalP"/>
    </source>
</evidence>
<dbReference type="GO" id="GO:0000270">
    <property type="term" value="P:peptidoglycan metabolic process"/>
    <property type="evidence" value="ECO:0007669"/>
    <property type="project" value="TreeGrafter"/>
</dbReference>
<dbReference type="KEGG" id="ovb:NB640_07755"/>
<keyword evidence="3" id="KW-0732">Signal</keyword>
<accession>A0A9E9LX14</accession>
<dbReference type="PRINTS" id="PR00922">
    <property type="entry name" value="DADACBPTASE3"/>
</dbReference>
<dbReference type="EMBL" id="CP098242">
    <property type="protein sequence ID" value="WAW09175.1"/>
    <property type="molecule type" value="Genomic_DNA"/>
</dbReference>
<dbReference type="AlphaFoldDB" id="A0A9E9LX14"/>
<evidence type="ECO:0000313" key="4">
    <source>
        <dbReference type="EMBL" id="WAW09175.1"/>
    </source>
</evidence>
<dbReference type="InterPro" id="IPR012338">
    <property type="entry name" value="Beta-lactam/transpept-like"/>
</dbReference>
<feature type="signal peptide" evidence="3">
    <location>
        <begin position="1"/>
        <end position="19"/>
    </location>
</feature>
<dbReference type="GO" id="GO:0006508">
    <property type="term" value="P:proteolysis"/>
    <property type="evidence" value="ECO:0007669"/>
    <property type="project" value="InterPro"/>
</dbReference>
<dbReference type="PANTHER" id="PTHR30023">
    <property type="entry name" value="D-ALANYL-D-ALANINE CARBOXYPEPTIDASE"/>
    <property type="match status" value="1"/>
</dbReference>
<dbReference type="RefSeq" id="WP_269308169.1">
    <property type="nucleotide sequence ID" value="NZ_CP098242.1"/>
</dbReference>
<dbReference type="NCBIfam" id="TIGR00666">
    <property type="entry name" value="PBP4"/>
    <property type="match status" value="1"/>
</dbReference>
<keyword evidence="2 4" id="KW-0378">Hydrolase</keyword>
<dbReference type="Gene3D" id="3.40.710.10">
    <property type="entry name" value="DD-peptidase/beta-lactamase superfamily"/>
    <property type="match status" value="1"/>
</dbReference>
<keyword evidence="4" id="KW-0121">Carboxypeptidase</keyword>
<feature type="chain" id="PRO_5039593296" evidence="3">
    <location>
        <begin position="20"/>
        <end position="475"/>
    </location>
</feature>
<sequence>MLLVLVLSLLLVLPASSYAQETGVLPEPLLLELKKARIPLDAVGVYIQPLSRSGKPKILAIGLNEKTPYLPASTMKVVTTYSALEILGPAYRWKTAVYAKGSQNGDVLNGNLIFRGSGDPKFNLESFWVFLRQIRAKGIREIQGDLILDRSAFETRYFDPAAFDNDPFRPYNAGPDALLLNHKVLDVTFKPNGLDGTVSVVTFPEMEGVTITPPVLTDVGGCNGWQKGINLQFSEKEATFEGQYPLSCGDQNWFVYPASMSDSAFFRSVFVSLWKELGGTFNGQVKEGDVPDDAQLLAEWQSPPLSEVVRDVNKYSNNVMARHVLMTVGTKSSDGPASPEKGAFAVRSFLASKGISINGLTIENGSGLSRVERISPQTMGHILASAYQSPVMPEFMASLPIAGMDGTLWRSMRQTSVAGKAHLKTGAIQDVRAIAGYVLAASGERYAVVFIVNHPNAGSAIKARDTLMVWVHDNG</sequence>
<protein>
    <submittedName>
        <fullName evidence="4">D-alanyl-D-alanine carboxypeptidase/D-alanyl-D-alanine-endopeptidase</fullName>
        <ecNumber evidence="4">3.4.16.4</ecNumber>
    </submittedName>
</protein>
<evidence type="ECO:0000313" key="5">
    <source>
        <dbReference type="Proteomes" id="UP001156215"/>
    </source>
</evidence>
<keyword evidence="5" id="KW-1185">Reference proteome</keyword>
<evidence type="ECO:0000256" key="2">
    <source>
        <dbReference type="ARBA" id="ARBA00022801"/>
    </source>
</evidence>
<dbReference type="SUPFAM" id="SSF56601">
    <property type="entry name" value="beta-lactamase/transpeptidase-like"/>
    <property type="match status" value="1"/>
</dbReference>
<name>A0A9E9LX14_9BURK</name>
<dbReference type="InterPro" id="IPR000667">
    <property type="entry name" value="Peptidase_S13"/>
</dbReference>
<reference evidence="4" key="1">
    <citation type="journal article" date="2022" name="Front. Microbiol.">
        <title>New perspectives on an old grouping: The genomic and phenotypic variability of Oxalobacter formigenes and the implications for calcium oxalate stone prevention.</title>
        <authorList>
            <person name="Chmiel J.A."/>
            <person name="Carr C."/>
            <person name="Stuivenberg G.A."/>
            <person name="Venema R."/>
            <person name="Chanyi R.M."/>
            <person name="Al K.F."/>
            <person name="Giguere D."/>
            <person name="Say H."/>
            <person name="Akouris P.P."/>
            <person name="Dominguez Romero S.A."/>
            <person name="Kwong A."/>
            <person name="Tai V."/>
            <person name="Koval S.F."/>
            <person name="Razvi H."/>
            <person name="Bjazevic J."/>
            <person name="Burton J.P."/>
        </authorList>
    </citation>
    <scope>NUCLEOTIDE SEQUENCE</scope>
    <source>
        <strain evidence="4">WoOx3</strain>
    </source>
</reference>
<dbReference type="EC" id="3.4.16.4" evidence="4"/>
<dbReference type="PANTHER" id="PTHR30023:SF0">
    <property type="entry name" value="PENICILLIN-SENSITIVE CARBOXYPEPTIDASE A"/>
    <property type="match status" value="1"/>
</dbReference>
<dbReference type="Proteomes" id="UP001156215">
    <property type="component" value="Chromosome"/>
</dbReference>